<evidence type="ECO:0000256" key="1">
    <source>
        <dbReference type="SAM" id="Phobius"/>
    </source>
</evidence>
<dbReference type="HOGENOM" id="CLU_2250379_0_0_1"/>
<dbReference type="Proteomes" id="UP000016929">
    <property type="component" value="Unassembled WGS sequence"/>
</dbReference>
<evidence type="ECO:0000313" key="3">
    <source>
        <dbReference type="Proteomes" id="UP000016929"/>
    </source>
</evidence>
<feature type="transmembrane region" description="Helical" evidence="1">
    <location>
        <begin position="6"/>
        <end position="25"/>
    </location>
</feature>
<name>N1RPU2_FUSC4</name>
<proteinExistence type="predicted"/>
<keyword evidence="3" id="KW-1185">Reference proteome</keyword>
<gene>
    <name evidence="2" type="ORF">FOC4_g10010736</name>
</gene>
<keyword evidence="1" id="KW-0812">Transmembrane</keyword>
<dbReference type="EMBL" id="KB726992">
    <property type="protein sequence ID" value="EMT64245.1"/>
    <property type="molecule type" value="Genomic_DNA"/>
</dbReference>
<reference evidence="3" key="2">
    <citation type="journal article" date="2014" name="PLoS ONE">
        <title>Genome and Transcriptome Analysis of the Fungal Pathogen Fusarium oxysporum f. sp. cubense Causing Banana Vascular Wilt Disease.</title>
        <authorList>
            <person name="Guo L."/>
            <person name="Han L."/>
            <person name="Yang L."/>
            <person name="Zeng H."/>
            <person name="Fan D."/>
            <person name="Zhu Y."/>
            <person name="Feng Y."/>
            <person name="Wang G."/>
            <person name="Peng C."/>
            <person name="Jiang X."/>
            <person name="Zhou D."/>
            <person name="Ni P."/>
            <person name="Liang C."/>
            <person name="Liu L."/>
            <person name="Wang J."/>
            <person name="Mao C."/>
            <person name="Fang X."/>
            <person name="Peng M."/>
            <person name="Huang J."/>
        </authorList>
    </citation>
    <scope>NUCLEOTIDE SEQUENCE [LARGE SCALE GENOMIC DNA]</scope>
    <source>
        <strain evidence="3">race 4</strain>
    </source>
</reference>
<evidence type="ECO:0000313" key="2">
    <source>
        <dbReference type="EMBL" id="EMT64245.1"/>
    </source>
</evidence>
<organism evidence="2 3">
    <name type="scientific">Fusarium oxysporum f. sp. cubense (strain race 4)</name>
    <name type="common">Panama disease fungus</name>
    <dbReference type="NCBI Taxonomy" id="2502994"/>
    <lineage>
        <taxon>Eukaryota</taxon>
        <taxon>Fungi</taxon>
        <taxon>Dikarya</taxon>
        <taxon>Ascomycota</taxon>
        <taxon>Pezizomycotina</taxon>
        <taxon>Sordariomycetes</taxon>
        <taxon>Hypocreomycetidae</taxon>
        <taxon>Hypocreales</taxon>
        <taxon>Nectriaceae</taxon>
        <taxon>Fusarium</taxon>
        <taxon>Fusarium oxysporum species complex</taxon>
    </lineage>
</organism>
<dbReference type="AlphaFoldDB" id="N1RPU2"/>
<accession>N1RPU2</accession>
<reference evidence="3" key="1">
    <citation type="submission" date="2012-09" db="EMBL/GenBank/DDBJ databases">
        <title>Genome sequencing and comparative transcriptomics of race 1 and race 4 of banana pathogen: Fusarium oxysporum f. sp. cubense.</title>
        <authorList>
            <person name="Fang X."/>
            <person name="Huang J."/>
        </authorList>
    </citation>
    <scope>NUCLEOTIDE SEQUENCE [LARGE SCALE GENOMIC DNA]</scope>
    <source>
        <strain evidence="3">race 4</strain>
    </source>
</reference>
<sequence length="105" mass="11397">MPSPPLMVVMCIIIINSCTIHIFTAEASTTLRKSRGKPDLKIAPSSVYDAKDPDLDSSSICYYGENQISSPLQNLLAAYLCPLGRARNTDETGCFALFPNFATPP</sequence>
<protein>
    <submittedName>
        <fullName evidence="2">Uncharacterized protein</fullName>
    </submittedName>
</protein>
<keyword evidence="1" id="KW-0472">Membrane</keyword>
<keyword evidence="1" id="KW-1133">Transmembrane helix</keyword>